<feature type="compositionally biased region" description="Gly residues" evidence="1">
    <location>
        <begin position="15"/>
        <end position="25"/>
    </location>
</feature>
<protein>
    <submittedName>
        <fullName evidence="3">Uncharacterized protein</fullName>
    </submittedName>
</protein>
<dbReference type="Proteomes" id="UP000539111">
    <property type="component" value="Unassembled WGS sequence"/>
</dbReference>
<reference evidence="3 4" key="1">
    <citation type="submission" date="2020-07" db="EMBL/GenBank/DDBJ databases">
        <title>Sequencing the genomes of 1000 actinobacteria strains.</title>
        <authorList>
            <person name="Klenk H.-P."/>
        </authorList>
    </citation>
    <scope>NUCLEOTIDE SEQUENCE [LARGE SCALE GENOMIC DNA]</scope>
    <source>
        <strain evidence="3 4">DSM 26341</strain>
    </source>
</reference>
<organism evidence="3 4">
    <name type="scientific">Spelaeicoccus albus</name>
    <dbReference type="NCBI Taxonomy" id="1280376"/>
    <lineage>
        <taxon>Bacteria</taxon>
        <taxon>Bacillati</taxon>
        <taxon>Actinomycetota</taxon>
        <taxon>Actinomycetes</taxon>
        <taxon>Micrococcales</taxon>
        <taxon>Brevibacteriaceae</taxon>
        <taxon>Spelaeicoccus</taxon>
    </lineage>
</organism>
<feature type="compositionally biased region" description="Low complexity" evidence="1">
    <location>
        <begin position="91"/>
        <end position="101"/>
    </location>
</feature>
<evidence type="ECO:0000313" key="4">
    <source>
        <dbReference type="Proteomes" id="UP000539111"/>
    </source>
</evidence>
<feature type="compositionally biased region" description="Pro residues" evidence="1">
    <location>
        <begin position="31"/>
        <end position="41"/>
    </location>
</feature>
<accession>A0A7Z0D5H6</accession>
<name>A0A7Z0D5H6_9MICO</name>
<feature type="region of interest" description="Disordered" evidence="1">
    <location>
        <begin position="1"/>
        <end position="137"/>
    </location>
</feature>
<dbReference type="RefSeq" id="WP_179429477.1">
    <property type="nucleotide sequence ID" value="NZ_JACBZP010000001.1"/>
</dbReference>
<sequence>MTDGPNSNPQPPNSGQGGPGQGQPYGGNQPPSQPPNNPPGNQPGQQGGYGQQPQQGQPYGASGPGQGGYGQQPQQGQPYGASGPGQGGYGQQPQQGQPYGASGPGQGGYGQQPQQQNQAYPGGPYGGPPQKKKLSRGAKGGIIGGGIAVILIIALVAGWLIVGHLNKTQHGPDNVVADYVKAMKNGDVKAMNQIAEPDITDEADDTLMKGKAAKQALKSVSEIETGDPIIRGDEAQETLRYKVDGHSHSTTLKLHKDGKEGIFFDKWELESPTVNNINVRGSNIDTVSVNGKNIKLKDDEAKLAAYPGSYTVEVADSKYFDGSSEKVGLGFSSSSVSIPSSVSLTREPNDALDDEVKRLVKKKIEECAATTDPRTTGCPFYSSNSDIKKGTVKWDIGSIPDISVSATSDGSIRFYATSSLKVDYKAKSKTRSSGYWHLRSPASVYLSGTGTVKGDKITIEFSSAA</sequence>
<keyword evidence="2" id="KW-1133">Transmembrane helix</keyword>
<keyword evidence="2" id="KW-0472">Membrane</keyword>
<evidence type="ECO:0000256" key="1">
    <source>
        <dbReference type="SAM" id="MobiDB-lite"/>
    </source>
</evidence>
<dbReference type="AlphaFoldDB" id="A0A7Z0D5H6"/>
<dbReference type="EMBL" id="JACBZP010000001">
    <property type="protein sequence ID" value="NYI69218.1"/>
    <property type="molecule type" value="Genomic_DNA"/>
</dbReference>
<keyword evidence="2" id="KW-0812">Transmembrane</keyword>
<evidence type="ECO:0000256" key="2">
    <source>
        <dbReference type="SAM" id="Phobius"/>
    </source>
</evidence>
<feature type="compositionally biased region" description="Low complexity" evidence="1">
    <location>
        <begin position="51"/>
        <end position="61"/>
    </location>
</feature>
<evidence type="ECO:0000313" key="3">
    <source>
        <dbReference type="EMBL" id="NYI69218.1"/>
    </source>
</evidence>
<feature type="compositionally biased region" description="Low complexity" evidence="1">
    <location>
        <begin position="71"/>
        <end position="81"/>
    </location>
</feature>
<comment type="caution">
    <text evidence="3">The sequence shown here is derived from an EMBL/GenBank/DDBJ whole genome shotgun (WGS) entry which is preliminary data.</text>
</comment>
<keyword evidence="4" id="KW-1185">Reference proteome</keyword>
<feature type="compositionally biased region" description="Low complexity" evidence="1">
    <location>
        <begin position="111"/>
        <end position="122"/>
    </location>
</feature>
<gene>
    <name evidence="3" type="ORF">BJY26_003524</name>
</gene>
<feature type="transmembrane region" description="Helical" evidence="2">
    <location>
        <begin position="141"/>
        <end position="162"/>
    </location>
</feature>
<proteinExistence type="predicted"/>